<evidence type="ECO:0000313" key="2">
    <source>
        <dbReference type="Proteomes" id="UP001055879"/>
    </source>
</evidence>
<proteinExistence type="predicted"/>
<dbReference type="Proteomes" id="UP001055879">
    <property type="component" value="Linkage Group LG01"/>
</dbReference>
<protein>
    <submittedName>
        <fullName evidence="1">Uncharacterized protein</fullName>
    </submittedName>
</protein>
<name>A0ACB9FMK0_ARCLA</name>
<reference evidence="2" key="1">
    <citation type="journal article" date="2022" name="Mol. Ecol. Resour.">
        <title>The genomes of chicory, endive, great burdock and yacon provide insights into Asteraceae palaeo-polyploidization history and plant inulin production.</title>
        <authorList>
            <person name="Fan W."/>
            <person name="Wang S."/>
            <person name="Wang H."/>
            <person name="Wang A."/>
            <person name="Jiang F."/>
            <person name="Liu H."/>
            <person name="Zhao H."/>
            <person name="Xu D."/>
            <person name="Zhang Y."/>
        </authorList>
    </citation>
    <scope>NUCLEOTIDE SEQUENCE [LARGE SCALE GENOMIC DNA]</scope>
    <source>
        <strain evidence="2">cv. Niubang</strain>
    </source>
</reference>
<evidence type="ECO:0000313" key="1">
    <source>
        <dbReference type="EMBL" id="KAI3772051.1"/>
    </source>
</evidence>
<comment type="caution">
    <text evidence="1">The sequence shown here is derived from an EMBL/GenBank/DDBJ whole genome shotgun (WGS) entry which is preliminary data.</text>
</comment>
<reference evidence="1 2" key="2">
    <citation type="journal article" date="2022" name="Mol. Ecol. Resour.">
        <title>The genomes of chicory, endive, great burdock and yacon provide insights into Asteraceae paleo-polyploidization history and plant inulin production.</title>
        <authorList>
            <person name="Fan W."/>
            <person name="Wang S."/>
            <person name="Wang H."/>
            <person name="Wang A."/>
            <person name="Jiang F."/>
            <person name="Liu H."/>
            <person name="Zhao H."/>
            <person name="Xu D."/>
            <person name="Zhang Y."/>
        </authorList>
    </citation>
    <scope>NUCLEOTIDE SEQUENCE [LARGE SCALE GENOMIC DNA]</scope>
    <source>
        <strain evidence="2">cv. Niubang</strain>
    </source>
</reference>
<keyword evidence="2" id="KW-1185">Reference proteome</keyword>
<sequence>MSSSAQTSHPRPRAGKVSCFRRAKHECKPFSIIGFLCSNQKNHVNAADSFSSGEYEVHDDIGKKIFVGVSGGPEPGKNVNGLHE</sequence>
<dbReference type="EMBL" id="CM042047">
    <property type="protein sequence ID" value="KAI3772051.1"/>
    <property type="molecule type" value="Genomic_DNA"/>
</dbReference>
<organism evidence="1 2">
    <name type="scientific">Arctium lappa</name>
    <name type="common">Greater burdock</name>
    <name type="synonym">Lappa major</name>
    <dbReference type="NCBI Taxonomy" id="4217"/>
    <lineage>
        <taxon>Eukaryota</taxon>
        <taxon>Viridiplantae</taxon>
        <taxon>Streptophyta</taxon>
        <taxon>Embryophyta</taxon>
        <taxon>Tracheophyta</taxon>
        <taxon>Spermatophyta</taxon>
        <taxon>Magnoliopsida</taxon>
        <taxon>eudicotyledons</taxon>
        <taxon>Gunneridae</taxon>
        <taxon>Pentapetalae</taxon>
        <taxon>asterids</taxon>
        <taxon>campanulids</taxon>
        <taxon>Asterales</taxon>
        <taxon>Asteraceae</taxon>
        <taxon>Carduoideae</taxon>
        <taxon>Cardueae</taxon>
        <taxon>Arctiinae</taxon>
        <taxon>Arctium</taxon>
    </lineage>
</organism>
<gene>
    <name evidence="1" type="ORF">L6452_03225</name>
</gene>
<accession>A0ACB9FMK0</accession>